<dbReference type="EMBL" id="VSWC01000014">
    <property type="protein sequence ID" value="KAA1115309.1"/>
    <property type="molecule type" value="Genomic_DNA"/>
</dbReference>
<sequence length="126" mass="13979">MHSLATLVSLGLVCTLFTGLALSYESSAPNIEVRMCPECEHRGQRPITLGTLMPEPKDYRFTCGTLRGKPYECDKVIAAKVYHCNTCNHWAIFLKGRCTEVLHNLSQPYFLPNEEFQGVSGGQLAG</sequence>
<comment type="caution">
    <text evidence="2">The sequence shown here is derived from an EMBL/GenBank/DDBJ whole genome shotgun (WGS) entry which is preliminary data.</text>
</comment>
<keyword evidence="1" id="KW-0732">Signal</keyword>
<evidence type="ECO:0000313" key="3">
    <source>
        <dbReference type="Proteomes" id="UP000324748"/>
    </source>
</evidence>
<organism evidence="2 3">
    <name type="scientific">Puccinia graminis f. sp. tritici</name>
    <dbReference type="NCBI Taxonomy" id="56615"/>
    <lineage>
        <taxon>Eukaryota</taxon>
        <taxon>Fungi</taxon>
        <taxon>Dikarya</taxon>
        <taxon>Basidiomycota</taxon>
        <taxon>Pucciniomycotina</taxon>
        <taxon>Pucciniomycetes</taxon>
        <taxon>Pucciniales</taxon>
        <taxon>Pucciniaceae</taxon>
        <taxon>Puccinia</taxon>
    </lineage>
</organism>
<accession>A0A5B0QQ89</accession>
<proteinExistence type="predicted"/>
<feature type="signal peptide" evidence="1">
    <location>
        <begin position="1"/>
        <end position="23"/>
    </location>
</feature>
<evidence type="ECO:0000256" key="1">
    <source>
        <dbReference type="SAM" id="SignalP"/>
    </source>
</evidence>
<keyword evidence="3" id="KW-1185">Reference proteome</keyword>
<protein>
    <submittedName>
        <fullName evidence="2">Uncharacterized protein</fullName>
    </submittedName>
</protein>
<gene>
    <name evidence="2" type="ORF">PGT21_035059</name>
</gene>
<dbReference type="AlphaFoldDB" id="A0A5B0QQ89"/>
<feature type="chain" id="PRO_5022959656" evidence="1">
    <location>
        <begin position="24"/>
        <end position="126"/>
    </location>
</feature>
<dbReference type="Proteomes" id="UP000324748">
    <property type="component" value="Unassembled WGS sequence"/>
</dbReference>
<name>A0A5B0QQ89_PUCGR</name>
<evidence type="ECO:0000313" key="2">
    <source>
        <dbReference type="EMBL" id="KAA1115309.1"/>
    </source>
</evidence>
<reference evidence="2 3" key="1">
    <citation type="submission" date="2019-05" db="EMBL/GenBank/DDBJ databases">
        <title>Emergence of the Ug99 lineage of the wheat stem rust pathogen through somatic hybridization.</title>
        <authorList>
            <person name="Li F."/>
            <person name="Upadhyaya N.M."/>
            <person name="Sperschneider J."/>
            <person name="Matny O."/>
            <person name="Nguyen-Phuc H."/>
            <person name="Mago R."/>
            <person name="Raley C."/>
            <person name="Miller M.E."/>
            <person name="Silverstein K.A.T."/>
            <person name="Henningsen E."/>
            <person name="Hirsch C.D."/>
            <person name="Visser B."/>
            <person name="Pretorius Z.A."/>
            <person name="Steffenson B.J."/>
            <person name="Schwessinger B."/>
            <person name="Dodds P.N."/>
            <person name="Figueroa M."/>
        </authorList>
    </citation>
    <scope>NUCLEOTIDE SEQUENCE [LARGE SCALE GENOMIC DNA]</scope>
    <source>
        <strain evidence="2">21-0</strain>
    </source>
</reference>